<dbReference type="GO" id="GO:0046872">
    <property type="term" value="F:metal ion binding"/>
    <property type="evidence" value="ECO:0007669"/>
    <property type="project" value="UniProtKB-KW"/>
</dbReference>
<feature type="chain" id="PRO_5040044063" description="DDE Tnp4 domain-containing protein" evidence="3">
    <location>
        <begin position="24"/>
        <end position="331"/>
    </location>
</feature>
<evidence type="ECO:0000256" key="3">
    <source>
        <dbReference type="SAM" id="SignalP"/>
    </source>
</evidence>
<evidence type="ECO:0000313" key="7">
    <source>
        <dbReference type="Proteomes" id="UP000760860"/>
    </source>
</evidence>
<evidence type="ECO:0000256" key="2">
    <source>
        <dbReference type="ARBA" id="ARBA00022723"/>
    </source>
</evidence>
<name>A0A8T1HQS4_9STRA</name>
<dbReference type="Pfam" id="PF13359">
    <property type="entry name" value="DDE_Tnp_4"/>
    <property type="match status" value="1"/>
</dbReference>
<keyword evidence="3" id="KW-0732">Signal</keyword>
<dbReference type="VEuPathDB" id="FungiDB:PC110_g17065"/>
<dbReference type="InterPro" id="IPR027806">
    <property type="entry name" value="HARBI1_dom"/>
</dbReference>
<comment type="caution">
    <text evidence="6">The sequence shown here is derived from an EMBL/GenBank/DDBJ whole genome shotgun (WGS) entry which is preliminary data.</text>
</comment>
<organism evidence="6 7">
    <name type="scientific">Phytophthora cactorum</name>
    <dbReference type="NCBI Taxonomy" id="29920"/>
    <lineage>
        <taxon>Eukaryota</taxon>
        <taxon>Sar</taxon>
        <taxon>Stramenopiles</taxon>
        <taxon>Oomycota</taxon>
        <taxon>Peronosporomycetes</taxon>
        <taxon>Peronosporales</taxon>
        <taxon>Peronosporaceae</taxon>
        <taxon>Phytophthora</taxon>
    </lineage>
</organism>
<evidence type="ECO:0000259" key="4">
    <source>
        <dbReference type="Pfam" id="PF13359"/>
    </source>
</evidence>
<dbReference type="AlphaFoldDB" id="A0A8T1HQS4"/>
<gene>
    <name evidence="5" type="ORF">PC118_g14319</name>
    <name evidence="6" type="ORF">PC129_g14607</name>
</gene>
<accession>A0A8T1HQS4</accession>
<dbReference type="EMBL" id="RCMV01000635">
    <property type="protein sequence ID" value="KAG3214481.1"/>
    <property type="molecule type" value="Genomic_DNA"/>
</dbReference>
<evidence type="ECO:0000313" key="5">
    <source>
        <dbReference type="EMBL" id="KAG2974820.1"/>
    </source>
</evidence>
<dbReference type="VEuPathDB" id="FungiDB:PC110_g1826"/>
<comment type="cofactor">
    <cofactor evidence="1">
        <name>a divalent metal cation</name>
        <dbReference type="ChEBI" id="CHEBI:60240"/>
    </cofactor>
</comment>
<proteinExistence type="predicted"/>
<evidence type="ECO:0000313" key="6">
    <source>
        <dbReference type="EMBL" id="KAG3214481.1"/>
    </source>
</evidence>
<reference evidence="6" key="1">
    <citation type="submission" date="2018-05" db="EMBL/GenBank/DDBJ databases">
        <title>Effector identification in a new, highly contiguous assembly of the strawberry crown rot pathogen Phytophthora cactorum.</title>
        <authorList>
            <person name="Armitage A.D."/>
            <person name="Nellist C.F."/>
            <person name="Bates H."/>
            <person name="Vickerstaff R.J."/>
            <person name="Harrison R.J."/>
        </authorList>
    </citation>
    <scope>NUCLEOTIDE SEQUENCE</scope>
    <source>
        <strain evidence="5">P415</strain>
        <strain evidence="6">P421</strain>
    </source>
</reference>
<dbReference type="Proteomes" id="UP000760860">
    <property type="component" value="Unassembled WGS sequence"/>
</dbReference>
<dbReference type="Proteomes" id="UP000697107">
    <property type="component" value="Unassembled WGS sequence"/>
</dbReference>
<dbReference type="EMBL" id="RCML01000517">
    <property type="protein sequence ID" value="KAG2974820.1"/>
    <property type="molecule type" value="Genomic_DNA"/>
</dbReference>
<feature type="signal peptide" evidence="3">
    <location>
        <begin position="1"/>
        <end position="23"/>
    </location>
</feature>
<feature type="domain" description="DDE Tnp4" evidence="4">
    <location>
        <begin position="175"/>
        <end position="274"/>
    </location>
</feature>
<protein>
    <recommendedName>
        <fullName evidence="4">DDE Tnp4 domain-containing protein</fullName>
    </recommendedName>
</protein>
<keyword evidence="2" id="KW-0479">Metal-binding</keyword>
<evidence type="ECO:0000256" key="1">
    <source>
        <dbReference type="ARBA" id="ARBA00001968"/>
    </source>
</evidence>
<sequence length="331" mass="36558">MDDVTVAILAVVLGACVSAVVAAADKHCLRHPPKAPMVFKVHAFETALRTPGTGWFHKKLRCDKKSFLRIYALVHAACGREPGPNCKNQVIKRVALTMLYLDQRGTMDQAAAVMGISRPRAVVYINETLDVLSAMAKRFIVMPSADELPLVEDGFFATTGFLDTIDAVDGALVRIARNHDFEGWISSYVPPGKHNVGDAGYKIWGHMLIPFPEGDAVQARRKRLYNYVHSKTRIVVECAFGRLKNRFRVLLGKLEQKSADRVCKVNIGCAALHNLLVLVKDGVQIEGVDPLLREAPTPVAEDLHEREQAICHEQGIAKHDAIADILMGVYF</sequence>